<evidence type="ECO:0000259" key="2">
    <source>
        <dbReference type="Pfam" id="PF13559"/>
    </source>
</evidence>
<dbReference type="RefSeq" id="WP_146472041.1">
    <property type="nucleotide sequence ID" value="NZ_BNCF01000002.1"/>
</dbReference>
<dbReference type="EMBL" id="BNCF01000002">
    <property type="protein sequence ID" value="GHE27679.1"/>
    <property type="molecule type" value="Genomic_DNA"/>
</dbReference>
<feature type="transmembrane region" description="Helical" evidence="1">
    <location>
        <begin position="44"/>
        <end position="68"/>
    </location>
</feature>
<feature type="transmembrane region" description="Helical" evidence="1">
    <location>
        <begin position="148"/>
        <end position="178"/>
    </location>
</feature>
<feature type="transmembrane region" description="Helical" evidence="1">
    <location>
        <begin position="352"/>
        <end position="374"/>
    </location>
</feature>
<dbReference type="OrthoDB" id="183980at2"/>
<dbReference type="Pfam" id="PF13559">
    <property type="entry name" value="DUF4129"/>
    <property type="match status" value="1"/>
</dbReference>
<reference evidence="3" key="2">
    <citation type="submission" date="2020-09" db="EMBL/GenBank/DDBJ databases">
        <authorList>
            <person name="Sun Q."/>
            <person name="Kim S."/>
        </authorList>
    </citation>
    <scope>NUCLEOTIDE SEQUENCE</scope>
    <source>
        <strain evidence="3">KCTC 32020</strain>
    </source>
</reference>
<feature type="transmembrane region" description="Helical" evidence="1">
    <location>
        <begin position="251"/>
        <end position="269"/>
    </location>
</feature>
<keyword evidence="1" id="KW-0812">Transmembrane</keyword>
<feature type="transmembrane region" description="Helical" evidence="1">
    <location>
        <begin position="207"/>
        <end position="230"/>
    </location>
</feature>
<reference evidence="3" key="1">
    <citation type="journal article" date="2014" name="Int. J. Syst. Evol. Microbiol.">
        <title>Complete genome sequence of Corynebacterium casei LMG S-19264T (=DSM 44701T), isolated from a smear-ripened cheese.</title>
        <authorList>
            <consortium name="US DOE Joint Genome Institute (JGI-PGF)"/>
            <person name="Walter F."/>
            <person name="Albersmeier A."/>
            <person name="Kalinowski J."/>
            <person name="Ruckert C."/>
        </authorList>
    </citation>
    <scope>NUCLEOTIDE SEQUENCE</scope>
    <source>
        <strain evidence="3">KCTC 32020</strain>
    </source>
</reference>
<dbReference type="InterPro" id="IPR025403">
    <property type="entry name" value="TgpA-like_C"/>
</dbReference>
<comment type="caution">
    <text evidence="3">The sequence shown here is derived from an EMBL/GenBank/DDBJ whole genome shotgun (WGS) entry which is preliminary data.</text>
</comment>
<accession>A0A918YXG8</accession>
<protein>
    <recommendedName>
        <fullName evidence="2">Protein-glutamine gamma-glutamyltransferase-like C-terminal domain-containing protein</fullName>
    </recommendedName>
</protein>
<gene>
    <name evidence="3" type="ORF">GCM10007167_06450</name>
</gene>
<organism evidence="3 4">
    <name type="scientific">Vulcaniibacterium thermophilum</name>
    <dbReference type="NCBI Taxonomy" id="1169913"/>
    <lineage>
        <taxon>Bacteria</taxon>
        <taxon>Pseudomonadati</taxon>
        <taxon>Pseudomonadota</taxon>
        <taxon>Gammaproteobacteria</taxon>
        <taxon>Lysobacterales</taxon>
        <taxon>Lysobacteraceae</taxon>
        <taxon>Vulcaniibacterium</taxon>
    </lineage>
</organism>
<feature type="domain" description="Protein-glutamine gamma-glutamyltransferase-like C-terminal" evidence="2">
    <location>
        <begin position="434"/>
        <end position="503"/>
    </location>
</feature>
<evidence type="ECO:0000313" key="4">
    <source>
        <dbReference type="Proteomes" id="UP000636453"/>
    </source>
</evidence>
<proteinExistence type="predicted"/>
<keyword evidence="1" id="KW-0472">Membrane</keyword>
<name>A0A918YXG8_9GAMM</name>
<evidence type="ECO:0000256" key="1">
    <source>
        <dbReference type="SAM" id="Phobius"/>
    </source>
</evidence>
<sequence length="511" mass="56305">MRLEALDIALRARTGWEAIELGSALARRHFGAVWKPWWLLGLPLWAAVNAACWALDALWLAPLLMWWLKPLFDRIPLFVLSRAAFGQVPNARQTLRAAFGGWGRAFLLAHLSWRRLSPVRALHLPVDLLEGSDAAAARERRRTLGGPAYGVAALLMLVFVHFEIALYLGVGALALVFVPEEHLQPALHGIWQAMQQQAGWLGLAGNAALWLATSVLEPFYVGAGFGLYLNRRTEIEGWDIEIALRRLRARLQGAAGASALAVVLALGALPLPARAQDAPAASATPREVFGDAYVEDGSARKAADAGLRRAVEQAYADPRLSPKRTLSYWKSRKPPAPERRNEVPVLRAIGEVFAVIAEFGLWILLGALALALLLSAPRWWPWLRDGVSGADEDTPAAPRTQALETAPPLPEDIVAAARRLWREGRARDALALMYRAAVEAMAARVQVVPVPGATEAECLRLARRLPEAEDRDAFAEAVRLWQYAAYAQRLPEQARFEQVLQRLGRRFGWTA</sequence>
<evidence type="ECO:0000313" key="3">
    <source>
        <dbReference type="EMBL" id="GHE27679.1"/>
    </source>
</evidence>
<dbReference type="Proteomes" id="UP000636453">
    <property type="component" value="Unassembled WGS sequence"/>
</dbReference>
<keyword evidence="1" id="KW-1133">Transmembrane helix</keyword>
<dbReference type="AlphaFoldDB" id="A0A918YXG8"/>
<keyword evidence="4" id="KW-1185">Reference proteome</keyword>